<feature type="coiled-coil region" evidence="1">
    <location>
        <begin position="289"/>
        <end position="383"/>
    </location>
</feature>
<dbReference type="OrthoDB" id="413404at2759"/>
<dbReference type="AlphaFoldDB" id="A0A6G0T9T4"/>
<sequence>MPSTYIHRFSLKMFKLVVHVRITIFDALWLKSKKFSPAKVTERNDVLEKALNRPDVFKKIDGCIRFPGRKEMEEKISEFKTEILRLNSEIKEVHITQLKLKSVKEILDQFNATNCQSGSSSSNDNINTSIKVQKQEIRQIELQIKEKTNELNNIVFYYEDIIKTIYNITDTRNKLADGLVELSKKIEEYDLDGFKDLINGLNKNNEDIETMELIIKERSNEINDCNEKLRRVQLETQDITQKTQKLEDAMKNLSNDFNESYNKLELVYKEQLEEMLALPKVLKETHIKLQEETDLRVLAEETMHKLERDIKQVEILNDANKNDDKTMNQAIKDEQLKIEAEIKVIESKLKSLEENIELAAKCLDKETQELNAVNLQIQDATAESTKHINAFKQFSEIHLKRIVNDLHRLKEIYVESQSRECSKFLVKKSFMDLLKDNITSIYKNVEICKIEIQLKVIRDYNEESLAWMRCACYTK</sequence>
<feature type="non-terminal residue" evidence="2">
    <location>
        <position position="475"/>
    </location>
</feature>
<gene>
    <name evidence="2" type="ORF">AGLY_012214</name>
</gene>
<evidence type="ECO:0000313" key="3">
    <source>
        <dbReference type="Proteomes" id="UP000475862"/>
    </source>
</evidence>
<keyword evidence="3" id="KW-1185">Reference proteome</keyword>
<comment type="caution">
    <text evidence="2">The sequence shown here is derived from an EMBL/GenBank/DDBJ whole genome shotgun (WGS) entry which is preliminary data.</text>
</comment>
<reference evidence="2 3" key="1">
    <citation type="submission" date="2019-08" db="EMBL/GenBank/DDBJ databases">
        <title>The genome of the soybean aphid Biotype 1, its phylome, world population structure and adaptation to the North American continent.</title>
        <authorList>
            <person name="Giordano R."/>
            <person name="Donthu R.K."/>
            <person name="Hernandez A.G."/>
            <person name="Wright C.L."/>
            <person name="Zimin A.V."/>
        </authorList>
    </citation>
    <scope>NUCLEOTIDE SEQUENCE [LARGE SCALE GENOMIC DNA]</scope>
    <source>
        <tissue evidence="2">Whole aphids</tissue>
    </source>
</reference>
<accession>A0A6G0T9T4</accession>
<protein>
    <submittedName>
        <fullName evidence="2">Uncharacterized protein</fullName>
    </submittedName>
</protein>
<dbReference type="Proteomes" id="UP000475862">
    <property type="component" value="Unassembled WGS sequence"/>
</dbReference>
<evidence type="ECO:0000256" key="1">
    <source>
        <dbReference type="SAM" id="Coils"/>
    </source>
</evidence>
<proteinExistence type="predicted"/>
<name>A0A6G0T9T4_APHGL</name>
<evidence type="ECO:0000313" key="2">
    <source>
        <dbReference type="EMBL" id="KAE9528639.1"/>
    </source>
</evidence>
<organism evidence="2 3">
    <name type="scientific">Aphis glycines</name>
    <name type="common">Soybean aphid</name>
    <dbReference type="NCBI Taxonomy" id="307491"/>
    <lineage>
        <taxon>Eukaryota</taxon>
        <taxon>Metazoa</taxon>
        <taxon>Ecdysozoa</taxon>
        <taxon>Arthropoda</taxon>
        <taxon>Hexapoda</taxon>
        <taxon>Insecta</taxon>
        <taxon>Pterygota</taxon>
        <taxon>Neoptera</taxon>
        <taxon>Paraneoptera</taxon>
        <taxon>Hemiptera</taxon>
        <taxon>Sternorrhyncha</taxon>
        <taxon>Aphidomorpha</taxon>
        <taxon>Aphidoidea</taxon>
        <taxon>Aphididae</taxon>
        <taxon>Aphidini</taxon>
        <taxon>Aphis</taxon>
        <taxon>Aphis</taxon>
    </lineage>
</organism>
<keyword evidence="1" id="KW-0175">Coiled coil</keyword>
<feature type="coiled-coil region" evidence="1">
    <location>
        <begin position="123"/>
        <end position="150"/>
    </location>
</feature>
<dbReference type="EMBL" id="VYZN01000048">
    <property type="protein sequence ID" value="KAE9528639.1"/>
    <property type="molecule type" value="Genomic_DNA"/>
</dbReference>
<feature type="coiled-coil region" evidence="1">
    <location>
        <begin position="215"/>
        <end position="256"/>
    </location>
</feature>